<comment type="subcellular location">
    <subcellularLocation>
        <location evidence="1">Cytoplasm</location>
    </subcellularLocation>
</comment>
<protein>
    <submittedName>
        <fullName evidence="9">DivIVA domain-containing protein</fullName>
    </submittedName>
</protein>
<keyword evidence="6" id="KW-0131">Cell cycle</keyword>
<keyword evidence="4" id="KW-0133">Cell shape</keyword>
<dbReference type="Pfam" id="PF05103">
    <property type="entry name" value="DivIVA"/>
    <property type="match status" value="1"/>
</dbReference>
<dbReference type="Proteomes" id="UP000247698">
    <property type="component" value="Unassembled WGS sequence"/>
</dbReference>
<accession>A0A0F4LD97</accession>
<evidence type="ECO:0000256" key="2">
    <source>
        <dbReference type="ARBA" id="ARBA00022490"/>
    </source>
</evidence>
<evidence type="ECO:0000313" key="8">
    <source>
        <dbReference type="EMBL" id="KJY56565.1"/>
    </source>
</evidence>
<proteinExistence type="predicted"/>
<dbReference type="HOGENOM" id="CLU_140309_1_0_9"/>
<dbReference type="RefSeq" id="WP_046324834.1">
    <property type="nucleotide sequence ID" value="NZ_JBHTMT010000001.1"/>
</dbReference>
<sequence>MADLNDIQLSTQDILKKQFRTKVKGLDPDEVDAFLDKVIADYDTFEQIIEDLYGQIGKLQGELMDDHHKEQALDSQKTRRITPVTSAESIKTYTPNHERSTQSFNPINKSDTQTENSTNMAIIQRISTLERKVYNLEQRVYGLQKE</sequence>
<dbReference type="EMBL" id="JXLI01000010">
    <property type="protein sequence ID" value="KJY56565.1"/>
    <property type="molecule type" value="Genomic_DNA"/>
</dbReference>
<dbReference type="GO" id="GO:0005737">
    <property type="term" value="C:cytoplasm"/>
    <property type="evidence" value="ECO:0007669"/>
    <property type="project" value="UniProtKB-SubCell"/>
</dbReference>
<reference evidence="9 11" key="2">
    <citation type="submission" date="2018-05" db="EMBL/GenBank/DDBJ databases">
        <title>Reference genomes for bee gut microbiota database.</title>
        <authorList>
            <person name="Ellegaard K.M."/>
        </authorList>
    </citation>
    <scope>NUCLEOTIDE SEQUENCE [LARGE SCALE GENOMIC DNA]</scope>
    <source>
        <strain evidence="9 11">ESL0184</strain>
    </source>
</reference>
<keyword evidence="5" id="KW-0175">Coiled coil</keyword>
<dbReference type="InterPro" id="IPR007793">
    <property type="entry name" value="DivIVA_fam"/>
</dbReference>
<dbReference type="PATRIC" id="fig|1218507.3.peg.1073"/>
<dbReference type="GO" id="GO:0008360">
    <property type="term" value="P:regulation of cell shape"/>
    <property type="evidence" value="ECO:0007669"/>
    <property type="project" value="UniProtKB-KW"/>
</dbReference>
<dbReference type="Gene3D" id="6.10.250.660">
    <property type="match status" value="1"/>
</dbReference>
<dbReference type="EMBL" id="QGLG01000002">
    <property type="protein sequence ID" value="PXY84548.1"/>
    <property type="molecule type" value="Genomic_DNA"/>
</dbReference>
<gene>
    <name evidence="9" type="ORF">DK873_05190</name>
    <name evidence="8" type="ORF">JF74_09030</name>
</gene>
<dbReference type="NCBIfam" id="TIGR03544">
    <property type="entry name" value="DivI1A_domain"/>
    <property type="match status" value="1"/>
</dbReference>
<dbReference type="PANTHER" id="PTHR35794:SF1">
    <property type="entry name" value="CELL CYCLE PROTEIN GPSB"/>
    <property type="match status" value="1"/>
</dbReference>
<keyword evidence="11" id="KW-1185">Reference proteome</keyword>
<feature type="region of interest" description="Disordered" evidence="7">
    <location>
        <begin position="67"/>
        <end position="113"/>
    </location>
</feature>
<feature type="compositionally biased region" description="Polar residues" evidence="7">
    <location>
        <begin position="83"/>
        <end position="113"/>
    </location>
</feature>
<evidence type="ECO:0000313" key="11">
    <source>
        <dbReference type="Proteomes" id="UP000247698"/>
    </source>
</evidence>
<dbReference type="STRING" id="1218507.JF74_09030"/>
<evidence type="ECO:0000256" key="6">
    <source>
        <dbReference type="ARBA" id="ARBA00023306"/>
    </source>
</evidence>
<evidence type="ECO:0000313" key="10">
    <source>
        <dbReference type="Proteomes" id="UP000033531"/>
    </source>
</evidence>
<evidence type="ECO:0000256" key="1">
    <source>
        <dbReference type="ARBA" id="ARBA00004496"/>
    </source>
</evidence>
<organism evidence="8 10">
    <name type="scientific">Lactobacillus melliventris</name>
    <dbReference type="NCBI Taxonomy" id="1218507"/>
    <lineage>
        <taxon>Bacteria</taxon>
        <taxon>Bacillati</taxon>
        <taxon>Bacillota</taxon>
        <taxon>Bacilli</taxon>
        <taxon>Lactobacillales</taxon>
        <taxon>Lactobacillaceae</taxon>
        <taxon>Lactobacillus</taxon>
    </lineage>
</organism>
<comment type="caution">
    <text evidence="8">The sequence shown here is derived from an EMBL/GenBank/DDBJ whole genome shotgun (WGS) entry which is preliminary data.</text>
</comment>
<dbReference type="Proteomes" id="UP000033531">
    <property type="component" value="Unassembled WGS sequence"/>
</dbReference>
<evidence type="ECO:0000256" key="3">
    <source>
        <dbReference type="ARBA" id="ARBA00022618"/>
    </source>
</evidence>
<dbReference type="GO" id="GO:0051301">
    <property type="term" value="P:cell division"/>
    <property type="evidence" value="ECO:0007669"/>
    <property type="project" value="UniProtKB-KW"/>
</dbReference>
<dbReference type="PANTHER" id="PTHR35794">
    <property type="entry name" value="CELL DIVISION PROTEIN DIVIVA"/>
    <property type="match status" value="1"/>
</dbReference>
<dbReference type="PIRSF" id="PIRSF029938">
    <property type="entry name" value="UCP029938"/>
    <property type="match status" value="1"/>
</dbReference>
<evidence type="ECO:0000313" key="9">
    <source>
        <dbReference type="EMBL" id="PXY84548.1"/>
    </source>
</evidence>
<reference evidence="8 10" key="1">
    <citation type="submission" date="2015-01" db="EMBL/GenBank/DDBJ databases">
        <title>Comparative genomics of the lactic acid bacteria isolated from the honey bee gut.</title>
        <authorList>
            <person name="Ellegaard K.M."/>
            <person name="Tamarit D."/>
            <person name="Javelind E."/>
            <person name="Olofsson T."/>
            <person name="Andersson S.G."/>
            <person name="Vasquez A."/>
        </authorList>
    </citation>
    <scope>NUCLEOTIDE SEQUENCE [LARGE SCALE GENOMIC DNA]</scope>
    <source>
        <strain evidence="8 10">Hma8</strain>
    </source>
</reference>
<keyword evidence="3" id="KW-0132">Cell division</keyword>
<dbReference type="InterPro" id="IPR011229">
    <property type="entry name" value="Cell_cycle_GpsB"/>
</dbReference>
<name>A0A0F4LD97_9LACO</name>
<evidence type="ECO:0000256" key="7">
    <source>
        <dbReference type="SAM" id="MobiDB-lite"/>
    </source>
</evidence>
<keyword evidence="2" id="KW-0963">Cytoplasm</keyword>
<dbReference type="AlphaFoldDB" id="A0A0F4LD97"/>
<evidence type="ECO:0000256" key="5">
    <source>
        <dbReference type="ARBA" id="ARBA00023054"/>
    </source>
</evidence>
<evidence type="ECO:0000256" key="4">
    <source>
        <dbReference type="ARBA" id="ARBA00022960"/>
    </source>
</evidence>
<dbReference type="InterPro" id="IPR019933">
    <property type="entry name" value="DivIVA_domain"/>
</dbReference>
<dbReference type="OrthoDB" id="389699at2"/>